<name>A0A397G7C6_9GLOM</name>
<dbReference type="EMBL" id="PQFF01000533">
    <property type="protein sequence ID" value="RHZ45919.1"/>
    <property type="molecule type" value="Genomic_DNA"/>
</dbReference>
<evidence type="ECO:0000313" key="2">
    <source>
        <dbReference type="EMBL" id="RHZ45919.1"/>
    </source>
</evidence>
<feature type="compositionally biased region" description="Basic and acidic residues" evidence="1">
    <location>
        <begin position="56"/>
        <end position="79"/>
    </location>
</feature>
<accession>A0A397G7C6</accession>
<evidence type="ECO:0000313" key="3">
    <source>
        <dbReference type="Proteomes" id="UP000266861"/>
    </source>
</evidence>
<feature type="region of interest" description="Disordered" evidence="1">
    <location>
        <begin position="56"/>
        <end position="100"/>
    </location>
</feature>
<protein>
    <submittedName>
        <fullName evidence="2">Uncharacterized protein</fullName>
    </submittedName>
</protein>
<dbReference type="Proteomes" id="UP000266861">
    <property type="component" value="Unassembled WGS sequence"/>
</dbReference>
<organism evidence="2 3">
    <name type="scientific">Diversispora epigaea</name>
    <dbReference type="NCBI Taxonomy" id="1348612"/>
    <lineage>
        <taxon>Eukaryota</taxon>
        <taxon>Fungi</taxon>
        <taxon>Fungi incertae sedis</taxon>
        <taxon>Mucoromycota</taxon>
        <taxon>Glomeromycotina</taxon>
        <taxon>Glomeromycetes</taxon>
        <taxon>Diversisporales</taxon>
        <taxon>Diversisporaceae</taxon>
        <taxon>Diversispora</taxon>
    </lineage>
</organism>
<proteinExistence type="predicted"/>
<comment type="caution">
    <text evidence="2">The sequence shown here is derived from an EMBL/GenBank/DDBJ whole genome shotgun (WGS) entry which is preliminary data.</text>
</comment>
<keyword evidence="3" id="KW-1185">Reference proteome</keyword>
<dbReference type="AlphaFoldDB" id="A0A397G7C6"/>
<reference evidence="2 3" key="1">
    <citation type="submission" date="2018-08" db="EMBL/GenBank/DDBJ databases">
        <title>Genome and evolution of the arbuscular mycorrhizal fungus Diversispora epigaea (formerly Glomus versiforme) and its bacterial endosymbionts.</title>
        <authorList>
            <person name="Sun X."/>
            <person name="Fei Z."/>
            <person name="Harrison M."/>
        </authorList>
    </citation>
    <scope>NUCLEOTIDE SEQUENCE [LARGE SCALE GENOMIC DNA]</scope>
    <source>
        <strain evidence="2 3">IT104</strain>
    </source>
</reference>
<gene>
    <name evidence="2" type="ORF">Glove_642g28</name>
</gene>
<evidence type="ECO:0000256" key="1">
    <source>
        <dbReference type="SAM" id="MobiDB-lite"/>
    </source>
</evidence>
<sequence length="100" mass="11506">MAQIRWLKNQEIYTSRLNYSGLPKPKNEKNFEKELEELTKSTSAALSVAVANKHEEATEYKDTSNYEDKAKKQEQDKRLQTCKSPPPTHIGPRGQGHFSR</sequence>